<sequence>MKEPKYSSYCKVDKSLLVGGKVDTILKRISSDADIDGDNDMLVGQQANFTELPSLDMFSDFQSVLSHHQCMINTNRDEVCFTDAVPYIRTSAHPMEDITSIVLWHKENAVSVQIDIYEVPEIKPIVNRKYPNELYYDTMEINLGSDTKRNTDSLKIIW</sequence>
<dbReference type="Proteomes" id="UP000789920">
    <property type="component" value="Unassembled WGS sequence"/>
</dbReference>
<reference evidence="1" key="1">
    <citation type="submission" date="2021-06" db="EMBL/GenBank/DDBJ databases">
        <authorList>
            <person name="Kallberg Y."/>
            <person name="Tangrot J."/>
            <person name="Rosling A."/>
        </authorList>
    </citation>
    <scope>NUCLEOTIDE SEQUENCE</scope>
    <source>
        <strain evidence="1">MA461A</strain>
    </source>
</reference>
<dbReference type="EMBL" id="CAJVQC010022445">
    <property type="protein sequence ID" value="CAG8718019.1"/>
    <property type="molecule type" value="Genomic_DNA"/>
</dbReference>
<evidence type="ECO:0000313" key="2">
    <source>
        <dbReference type="Proteomes" id="UP000789920"/>
    </source>
</evidence>
<accession>A0ACA9PPJ9</accession>
<organism evidence="1 2">
    <name type="scientific">Racocetra persica</name>
    <dbReference type="NCBI Taxonomy" id="160502"/>
    <lineage>
        <taxon>Eukaryota</taxon>
        <taxon>Fungi</taxon>
        <taxon>Fungi incertae sedis</taxon>
        <taxon>Mucoromycota</taxon>
        <taxon>Glomeromycotina</taxon>
        <taxon>Glomeromycetes</taxon>
        <taxon>Diversisporales</taxon>
        <taxon>Gigasporaceae</taxon>
        <taxon>Racocetra</taxon>
    </lineage>
</organism>
<evidence type="ECO:0000313" key="1">
    <source>
        <dbReference type="EMBL" id="CAG8718019.1"/>
    </source>
</evidence>
<name>A0ACA9PPJ9_9GLOM</name>
<protein>
    <submittedName>
        <fullName evidence="1">11549_t:CDS:1</fullName>
    </submittedName>
</protein>
<keyword evidence="2" id="KW-1185">Reference proteome</keyword>
<proteinExistence type="predicted"/>
<gene>
    <name evidence="1" type="ORF">RPERSI_LOCUS11062</name>
</gene>
<comment type="caution">
    <text evidence="1">The sequence shown here is derived from an EMBL/GenBank/DDBJ whole genome shotgun (WGS) entry which is preliminary data.</text>
</comment>